<feature type="transmembrane region" description="Helical" evidence="8">
    <location>
        <begin position="283"/>
        <end position="301"/>
    </location>
</feature>
<evidence type="ECO:0000256" key="4">
    <source>
        <dbReference type="ARBA" id="ARBA00022475"/>
    </source>
</evidence>
<feature type="transmembrane region" description="Helical" evidence="8">
    <location>
        <begin position="198"/>
        <end position="219"/>
    </location>
</feature>
<keyword evidence="6 8" id="KW-1133">Transmembrane helix</keyword>
<dbReference type="Gene3D" id="1.10.3470.10">
    <property type="entry name" value="ABC transporter involved in vitamin B12 uptake, BtuC"/>
    <property type="match status" value="1"/>
</dbReference>
<feature type="transmembrane region" description="Helical" evidence="8">
    <location>
        <begin position="12"/>
        <end position="38"/>
    </location>
</feature>
<protein>
    <submittedName>
        <fullName evidence="9">Iron ABC transporter permease</fullName>
    </submittedName>
</protein>
<gene>
    <name evidence="9" type="ORF">IQ215_00720</name>
</gene>
<sequence>MRTKQRSKKTSFSLIIPFTIALLVLGLSFFGSLILGVADISLADLYDAFYNFDNSTEHLIIRTLRLPRAIVAVMVGGALAMAGCLMQGITRNPLADPGILGINSGAALAVVSASLFFRDGNLTTFALFAFLGAGISAIAVYFFASRSKQGLSPLSLTLAGAAITVFTSSLTSGILIINQRTLEEIRFWLAGAIAGRDIQLVTQILPYFIVGFILALALSRQISILSLGEETAKGLGQNTLLIKLLAMVAVILLAGASVAIAGPVGFIGLIMPHGVRLLVGNDYRWILPFSLVGGAILLLNADIIARLIIQPQEVPVGLILPILGAPFFIYLIRWKTITR</sequence>
<evidence type="ECO:0000256" key="8">
    <source>
        <dbReference type="SAM" id="Phobius"/>
    </source>
</evidence>
<keyword evidence="10" id="KW-1185">Reference proteome</keyword>
<dbReference type="PANTHER" id="PTHR30472:SF1">
    <property type="entry name" value="FE(3+) DICITRATE TRANSPORT SYSTEM PERMEASE PROTEIN FECC-RELATED"/>
    <property type="match status" value="1"/>
</dbReference>
<evidence type="ECO:0000256" key="5">
    <source>
        <dbReference type="ARBA" id="ARBA00022692"/>
    </source>
</evidence>
<dbReference type="SUPFAM" id="SSF81345">
    <property type="entry name" value="ABC transporter involved in vitamin B12 uptake, BtuC"/>
    <property type="match status" value="1"/>
</dbReference>
<proteinExistence type="inferred from homology"/>
<keyword evidence="3" id="KW-0813">Transport</keyword>
<name>A0ABR9V315_9CHRO</name>
<feature type="transmembrane region" description="Helical" evidence="8">
    <location>
        <begin position="240"/>
        <end position="271"/>
    </location>
</feature>
<evidence type="ECO:0000256" key="6">
    <source>
        <dbReference type="ARBA" id="ARBA00022989"/>
    </source>
</evidence>
<evidence type="ECO:0000313" key="9">
    <source>
        <dbReference type="EMBL" id="MBE9221209.1"/>
    </source>
</evidence>
<evidence type="ECO:0000256" key="3">
    <source>
        <dbReference type="ARBA" id="ARBA00022448"/>
    </source>
</evidence>
<dbReference type="InterPro" id="IPR037294">
    <property type="entry name" value="ABC_BtuC-like"/>
</dbReference>
<evidence type="ECO:0000256" key="1">
    <source>
        <dbReference type="ARBA" id="ARBA00004651"/>
    </source>
</evidence>
<keyword evidence="5 8" id="KW-0812">Transmembrane</keyword>
<keyword evidence="7 8" id="KW-0472">Membrane</keyword>
<evidence type="ECO:0000256" key="2">
    <source>
        <dbReference type="ARBA" id="ARBA00007935"/>
    </source>
</evidence>
<reference evidence="9 10" key="1">
    <citation type="submission" date="2020-10" db="EMBL/GenBank/DDBJ databases">
        <authorList>
            <person name="Castelo-Branco R."/>
            <person name="Eusebio N."/>
            <person name="Adriana R."/>
            <person name="Vieira A."/>
            <person name="Brugerolle De Fraissinette N."/>
            <person name="Rezende De Castro R."/>
            <person name="Schneider M.P."/>
            <person name="Vasconcelos V."/>
            <person name="Leao P.N."/>
        </authorList>
    </citation>
    <scope>NUCLEOTIDE SEQUENCE [LARGE SCALE GENOMIC DNA]</scope>
    <source>
        <strain evidence="9 10">LEGE 03274</strain>
    </source>
</reference>
<comment type="caution">
    <text evidence="9">The sequence shown here is derived from an EMBL/GenBank/DDBJ whole genome shotgun (WGS) entry which is preliminary data.</text>
</comment>
<dbReference type="PANTHER" id="PTHR30472">
    <property type="entry name" value="FERRIC ENTEROBACTIN TRANSPORT SYSTEM PERMEASE PROTEIN"/>
    <property type="match status" value="1"/>
</dbReference>
<dbReference type="Pfam" id="PF01032">
    <property type="entry name" value="FecCD"/>
    <property type="match status" value="1"/>
</dbReference>
<dbReference type="CDD" id="cd06550">
    <property type="entry name" value="TM_ABC_iron-siderophores_like"/>
    <property type="match status" value="1"/>
</dbReference>
<accession>A0ABR9V315</accession>
<feature type="transmembrane region" description="Helical" evidence="8">
    <location>
        <begin position="313"/>
        <end position="332"/>
    </location>
</feature>
<feature type="transmembrane region" description="Helical" evidence="8">
    <location>
        <begin position="123"/>
        <end position="144"/>
    </location>
</feature>
<evidence type="ECO:0000313" key="10">
    <source>
        <dbReference type="Proteomes" id="UP000654604"/>
    </source>
</evidence>
<dbReference type="RefSeq" id="WP_193799405.1">
    <property type="nucleotide sequence ID" value="NZ_JADEWC010000001.1"/>
</dbReference>
<comment type="similarity">
    <text evidence="2">Belongs to the binding-protein-dependent transport system permease family. FecCD subfamily.</text>
</comment>
<dbReference type="InterPro" id="IPR000522">
    <property type="entry name" value="ABC_transptr_permease_BtuC"/>
</dbReference>
<feature type="transmembrane region" description="Helical" evidence="8">
    <location>
        <begin position="156"/>
        <end position="178"/>
    </location>
</feature>
<feature type="transmembrane region" description="Helical" evidence="8">
    <location>
        <begin position="66"/>
        <end position="86"/>
    </location>
</feature>
<organism evidence="9 10">
    <name type="scientific">Cyanobacterium stanieri LEGE 03274</name>
    <dbReference type="NCBI Taxonomy" id="1828756"/>
    <lineage>
        <taxon>Bacteria</taxon>
        <taxon>Bacillati</taxon>
        <taxon>Cyanobacteriota</taxon>
        <taxon>Cyanophyceae</taxon>
        <taxon>Oscillatoriophycideae</taxon>
        <taxon>Chroococcales</taxon>
        <taxon>Geminocystaceae</taxon>
        <taxon>Cyanobacterium</taxon>
    </lineage>
</organism>
<evidence type="ECO:0000256" key="7">
    <source>
        <dbReference type="ARBA" id="ARBA00023136"/>
    </source>
</evidence>
<dbReference type="EMBL" id="JADEWC010000001">
    <property type="protein sequence ID" value="MBE9221209.1"/>
    <property type="molecule type" value="Genomic_DNA"/>
</dbReference>
<comment type="subcellular location">
    <subcellularLocation>
        <location evidence="1">Cell membrane</location>
        <topology evidence="1">Multi-pass membrane protein</topology>
    </subcellularLocation>
</comment>
<keyword evidence="4" id="KW-1003">Cell membrane</keyword>
<feature type="transmembrane region" description="Helical" evidence="8">
    <location>
        <begin position="98"/>
        <end position="117"/>
    </location>
</feature>
<dbReference type="Proteomes" id="UP000654604">
    <property type="component" value="Unassembled WGS sequence"/>
</dbReference>